<organism evidence="3 4">
    <name type="scientific">Streptomyces cacaoi</name>
    <dbReference type="NCBI Taxonomy" id="1898"/>
    <lineage>
        <taxon>Bacteria</taxon>
        <taxon>Bacillati</taxon>
        <taxon>Actinomycetota</taxon>
        <taxon>Actinomycetes</taxon>
        <taxon>Kitasatosporales</taxon>
        <taxon>Streptomycetaceae</taxon>
        <taxon>Streptomyces</taxon>
    </lineage>
</organism>
<dbReference type="AlphaFoldDB" id="A0A4Y3R7K3"/>
<dbReference type="InterPro" id="IPR036890">
    <property type="entry name" value="HATPase_C_sf"/>
</dbReference>
<keyword evidence="3" id="KW-0067">ATP-binding</keyword>
<keyword evidence="4" id="KW-1185">Reference proteome</keyword>
<keyword evidence="3" id="KW-0547">Nucleotide-binding</keyword>
<comment type="caution">
    <text evidence="3">The sequence shown here is derived from an EMBL/GenBank/DDBJ whole genome shotgun (WGS) entry which is preliminary data.</text>
</comment>
<gene>
    <name evidence="3" type="ORF">SCA03_52780</name>
</gene>
<dbReference type="Gene3D" id="3.30.565.10">
    <property type="entry name" value="Histidine kinase-like ATPase, C-terminal domain"/>
    <property type="match status" value="1"/>
</dbReference>
<dbReference type="Pfam" id="PF13581">
    <property type="entry name" value="HATPase_c_2"/>
    <property type="match status" value="1"/>
</dbReference>
<feature type="domain" description="Histidine kinase/HSP90-like ATPase" evidence="2">
    <location>
        <begin position="15"/>
        <end position="126"/>
    </location>
</feature>
<dbReference type="SUPFAM" id="SSF55874">
    <property type="entry name" value="ATPase domain of HSP90 chaperone/DNA topoisomerase II/histidine kinase"/>
    <property type="match status" value="1"/>
</dbReference>
<keyword evidence="1" id="KW-0723">Serine/threonine-protein kinase</keyword>
<protein>
    <submittedName>
        <fullName evidence="3">ATP-binding protein</fullName>
    </submittedName>
</protein>
<sequence>MSGRPCTVRFRIGKAAVPQARAYVVRILGEWRLGQVSEPAALVTSELVTNAIVHARGIGEYIELGLARRKRALLLEVSDSYSWAQPELRKPGPEETHGRGLLLVDALSEAWGVREREGAGKTVWVRLTL</sequence>
<dbReference type="InterPro" id="IPR050267">
    <property type="entry name" value="Anti-sigma-factor_SerPK"/>
</dbReference>
<dbReference type="Proteomes" id="UP000319210">
    <property type="component" value="Unassembled WGS sequence"/>
</dbReference>
<evidence type="ECO:0000256" key="1">
    <source>
        <dbReference type="ARBA" id="ARBA00022527"/>
    </source>
</evidence>
<evidence type="ECO:0000313" key="4">
    <source>
        <dbReference type="Proteomes" id="UP000319210"/>
    </source>
</evidence>
<dbReference type="CDD" id="cd16936">
    <property type="entry name" value="HATPase_RsbW-like"/>
    <property type="match status" value="1"/>
</dbReference>
<dbReference type="EMBL" id="BJMM01000035">
    <property type="protein sequence ID" value="GEB52727.1"/>
    <property type="molecule type" value="Genomic_DNA"/>
</dbReference>
<dbReference type="GO" id="GO:0004674">
    <property type="term" value="F:protein serine/threonine kinase activity"/>
    <property type="evidence" value="ECO:0007669"/>
    <property type="project" value="UniProtKB-KW"/>
</dbReference>
<proteinExistence type="predicted"/>
<dbReference type="RefSeq" id="WP_086816089.1">
    <property type="nucleotide sequence ID" value="NZ_BJMM01000035.1"/>
</dbReference>
<dbReference type="GO" id="GO:0005524">
    <property type="term" value="F:ATP binding"/>
    <property type="evidence" value="ECO:0007669"/>
    <property type="project" value="UniProtKB-KW"/>
</dbReference>
<dbReference type="OrthoDB" id="4251531at2"/>
<keyword evidence="1" id="KW-0418">Kinase</keyword>
<keyword evidence="1" id="KW-0808">Transferase</keyword>
<reference evidence="3 4" key="1">
    <citation type="submission" date="2019-06" db="EMBL/GenBank/DDBJ databases">
        <title>Whole genome shotgun sequence of Streptomyces cacaoi subsp. cacaoi NBRC 12748.</title>
        <authorList>
            <person name="Hosoyama A."/>
            <person name="Uohara A."/>
            <person name="Ohji S."/>
            <person name="Ichikawa N."/>
        </authorList>
    </citation>
    <scope>NUCLEOTIDE SEQUENCE [LARGE SCALE GENOMIC DNA]</scope>
    <source>
        <strain evidence="3 4">NBRC 12748</strain>
    </source>
</reference>
<evidence type="ECO:0000259" key="2">
    <source>
        <dbReference type="Pfam" id="PF13581"/>
    </source>
</evidence>
<dbReference type="PANTHER" id="PTHR35526">
    <property type="entry name" value="ANTI-SIGMA-F FACTOR RSBW-RELATED"/>
    <property type="match status" value="1"/>
</dbReference>
<evidence type="ECO:0000313" key="3">
    <source>
        <dbReference type="EMBL" id="GEB52727.1"/>
    </source>
</evidence>
<dbReference type="PANTHER" id="PTHR35526:SF3">
    <property type="entry name" value="ANTI-SIGMA-F FACTOR RSBW"/>
    <property type="match status" value="1"/>
</dbReference>
<accession>A0A4Y3R7K3</accession>
<dbReference type="InterPro" id="IPR003594">
    <property type="entry name" value="HATPase_dom"/>
</dbReference>
<name>A0A4Y3R7K3_STRCI</name>